<keyword evidence="1" id="KW-1133">Transmembrane helix</keyword>
<reference evidence="2 3" key="1">
    <citation type="journal article" date="2016" name="Nat. Commun.">
        <title>Thousands of microbial genomes shed light on interconnected biogeochemical processes in an aquifer system.</title>
        <authorList>
            <person name="Anantharaman K."/>
            <person name="Brown C.T."/>
            <person name="Hug L.A."/>
            <person name="Sharon I."/>
            <person name="Castelle C.J."/>
            <person name="Probst A.J."/>
            <person name="Thomas B.C."/>
            <person name="Singh A."/>
            <person name="Wilkins M.J."/>
            <person name="Karaoz U."/>
            <person name="Brodie E.L."/>
            <person name="Williams K.H."/>
            <person name="Hubbard S.S."/>
            <person name="Banfield J.F."/>
        </authorList>
    </citation>
    <scope>NUCLEOTIDE SEQUENCE [LARGE SCALE GENOMIC DNA]</scope>
</reference>
<proteinExistence type="predicted"/>
<name>A0A1G1Y8N0_9BACT</name>
<organism evidence="2 3">
    <name type="scientific">Candidatus Buchananbacteria bacterium RIFCSPHIGHO2_02_FULL_38_8</name>
    <dbReference type="NCBI Taxonomy" id="1797538"/>
    <lineage>
        <taxon>Bacteria</taxon>
        <taxon>Candidatus Buchananiibacteriota</taxon>
    </lineage>
</organism>
<dbReference type="Proteomes" id="UP000178747">
    <property type="component" value="Unassembled WGS sequence"/>
</dbReference>
<protein>
    <submittedName>
        <fullName evidence="2">Uncharacterized protein</fullName>
    </submittedName>
</protein>
<dbReference type="AlphaFoldDB" id="A0A1G1Y8N0"/>
<keyword evidence="1" id="KW-0472">Membrane</keyword>
<comment type="caution">
    <text evidence="2">The sequence shown here is derived from an EMBL/GenBank/DDBJ whole genome shotgun (WGS) entry which is preliminary data.</text>
</comment>
<dbReference type="EMBL" id="MHIH01000007">
    <property type="protein sequence ID" value="OGY47917.1"/>
    <property type="molecule type" value="Genomic_DNA"/>
</dbReference>
<gene>
    <name evidence="2" type="ORF">A3J62_02755</name>
</gene>
<keyword evidence="1" id="KW-0812">Transmembrane</keyword>
<evidence type="ECO:0000256" key="1">
    <source>
        <dbReference type="SAM" id="Phobius"/>
    </source>
</evidence>
<sequence length="83" mass="8923">MSLFGFTAKNQALTENQPSRSLAISVVSAFFIVVIVAVLLSFTQQAISEEQTAVSSAIVAEESVAFQPGQYIRPEIAKGYLGR</sequence>
<evidence type="ECO:0000313" key="2">
    <source>
        <dbReference type="EMBL" id="OGY47917.1"/>
    </source>
</evidence>
<evidence type="ECO:0000313" key="3">
    <source>
        <dbReference type="Proteomes" id="UP000178747"/>
    </source>
</evidence>
<feature type="transmembrane region" description="Helical" evidence="1">
    <location>
        <begin position="21"/>
        <end position="42"/>
    </location>
</feature>
<accession>A0A1G1Y8N0</accession>